<dbReference type="RefSeq" id="WP_250123900.1">
    <property type="nucleotide sequence ID" value="NZ_CP083761.1"/>
</dbReference>
<name>A0A7D5A4T3_9CYAN</name>
<dbReference type="PANTHER" id="PTHR32098">
    <property type="entry name" value="LYCOPENE BETA/EPSILON CYCLASE PROTEIN"/>
    <property type="match status" value="1"/>
</dbReference>
<sequence>MTLTEAILSQLPGDVLGRLRRADRLLASLRTDTASVPMVVKQSQLPLETIDWDVAICGGTLGIFIGCALAQLGWRVALIERGILRGREQEWNISRQELEVFLELNLLSAAELEQAIATQYNPARVSFLNGTEIRVQDVLNIGVDPVFLLEILKQRFLAAGGCLFENTPFTGTVVHPNGVVVETGDRRQESGAEEQLQSKIQNHATLLNGGARGPLWGWGGDPRTQVAPKSKIDSSLTLKSRLLIDAMGHFSPIAQQARQGQKPDGICLVVGSCARGFLPNDAGDLLVSFTPLQNRCQYFWEAFPAKDGRTTYLFTYMDAHPEHLGLEALFEEYLRLLPEYQGVELNQLKWQRALFGFFPSYQKSPLQSPWSRILPVGDSSGNQSPLSFGGFGAMVRHLKRLTFGIHEALSTHQLSAQALALLQPYQPNLSVTWLFQKAMRADVAQKIAPEQINQLLAAVFLEMKQLGDPVLKPFLQDVVQFSALTQTLLKTAVAHPLLVAKIIPQVGLAPLLNWMVHYFNLGAYSALSIFAQVLQPWVKNLPPVTQYYCHRWFDAWFYGSGRDY</sequence>
<proteinExistence type="predicted"/>
<organism evidence="1">
    <name type="scientific">Chroococcidiopsis sp. CCMEE 29</name>
    <dbReference type="NCBI Taxonomy" id="155894"/>
    <lineage>
        <taxon>Bacteria</taxon>
        <taxon>Bacillati</taxon>
        <taxon>Cyanobacteriota</taxon>
        <taxon>Cyanophyceae</taxon>
        <taxon>Chroococcidiopsidales</taxon>
        <taxon>Chroococcidiopsidaceae</taxon>
        <taxon>Chroococcidiopsis</taxon>
    </lineage>
</organism>
<protein>
    <submittedName>
        <fullName evidence="1">Lycopene cyclase CruP</fullName>
    </submittedName>
</protein>
<accession>A0A7D5A4T3</accession>
<gene>
    <name evidence="1" type="primary">cruP</name>
</gene>
<dbReference type="EMBL" id="MT438467">
    <property type="protein sequence ID" value="QKS89596.1"/>
    <property type="molecule type" value="Genomic_DNA"/>
</dbReference>
<reference evidence="1" key="1">
    <citation type="journal article" date="2020" name="Life">
        <title>Carotenoid Raman Signatures Are Better Preserved in Dried Cells of the Desert Cyanobacterium Chroococcidiopsis than in Hydrated Counterparts after High-Dose Gamma Irradiation.</title>
        <authorList>
            <person name="Baque M."/>
            <person name="Napoli A."/>
            <person name="Fagliarone C."/>
            <person name="Moeller R."/>
            <person name="de Vera J.P."/>
            <person name="Billi D."/>
        </authorList>
    </citation>
    <scope>NUCLEOTIDE SEQUENCE</scope>
    <source>
        <strain evidence="1">CCMEE 029</strain>
    </source>
</reference>
<evidence type="ECO:0000313" key="1">
    <source>
        <dbReference type="EMBL" id="QKS89596.1"/>
    </source>
</evidence>
<dbReference type="Gene3D" id="3.50.50.60">
    <property type="entry name" value="FAD/NAD(P)-binding domain"/>
    <property type="match status" value="1"/>
</dbReference>
<dbReference type="AlphaFoldDB" id="A0A7D5A4T3"/>
<dbReference type="InterPro" id="IPR036188">
    <property type="entry name" value="FAD/NAD-bd_sf"/>
</dbReference>
<dbReference type="PANTHER" id="PTHR32098:SF5">
    <property type="entry name" value="LYCOPENE BETA_EPSILON CYCLASE PROTEIN"/>
    <property type="match status" value="1"/>
</dbReference>
<dbReference type="SUPFAM" id="SSF51905">
    <property type="entry name" value="FAD/NAD(P)-binding domain"/>
    <property type="match status" value="1"/>
</dbReference>